<evidence type="ECO:0000256" key="9">
    <source>
        <dbReference type="ARBA" id="ARBA00023224"/>
    </source>
</evidence>
<feature type="transmembrane region" description="Helical" evidence="10">
    <location>
        <begin position="6"/>
        <end position="23"/>
    </location>
</feature>
<dbReference type="GO" id="GO:0004933">
    <property type="term" value="F:mating-type a-factor pheromone receptor activity"/>
    <property type="evidence" value="ECO:0007669"/>
    <property type="project" value="InterPro"/>
</dbReference>
<evidence type="ECO:0000313" key="12">
    <source>
        <dbReference type="Proteomes" id="UP000094065"/>
    </source>
</evidence>
<dbReference type="InterPro" id="IPR001546">
    <property type="entry name" value="GPCR_Pheromne_A_rcpt"/>
</dbReference>
<feature type="transmembrane region" description="Helical" evidence="10">
    <location>
        <begin position="264"/>
        <end position="287"/>
    </location>
</feature>
<dbReference type="PRINTS" id="PR00900">
    <property type="entry name" value="PHEROMONEAR"/>
</dbReference>
<comment type="subcellular location">
    <subcellularLocation>
        <location evidence="1">Membrane</location>
        <topology evidence="1">Multi-pass membrane protein</topology>
    </subcellularLocation>
</comment>
<gene>
    <name evidence="11" type="ORF">L202_06521</name>
</gene>
<evidence type="ECO:0000256" key="1">
    <source>
        <dbReference type="ARBA" id="ARBA00004141"/>
    </source>
</evidence>
<protein>
    <recommendedName>
        <fullName evidence="13">G-protein coupled receptors family 1 profile domain-containing protein</fullName>
    </recommendedName>
</protein>
<proteinExistence type="inferred from homology"/>
<organism evidence="11 12">
    <name type="scientific">Cryptococcus amylolentus CBS 6039</name>
    <dbReference type="NCBI Taxonomy" id="1295533"/>
    <lineage>
        <taxon>Eukaryota</taxon>
        <taxon>Fungi</taxon>
        <taxon>Dikarya</taxon>
        <taxon>Basidiomycota</taxon>
        <taxon>Agaricomycotina</taxon>
        <taxon>Tremellomycetes</taxon>
        <taxon>Tremellales</taxon>
        <taxon>Cryptococcaceae</taxon>
        <taxon>Cryptococcus</taxon>
    </lineage>
</organism>
<evidence type="ECO:0000256" key="8">
    <source>
        <dbReference type="ARBA" id="ARBA00023170"/>
    </source>
</evidence>
<evidence type="ECO:0000256" key="6">
    <source>
        <dbReference type="ARBA" id="ARBA00023040"/>
    </source>
</evidence>
<dbReference type="InterPro" id="IPR001499">
    <property type="entry name" value="GPCR_STE3"/>
</dbReference>
<keyword evidence="12" id="KW-1185">Reference proteome</keyword>
<sequence length="384" mass="42660">MRHPDYPVWNFLALVLVLLPAPWHWRAKNIATMALVLWLAICNLVGFVNTLVWANDYIDRSPIWCDISSRMSLLAAHAVPLCSLSQMRRLESVASTRRSVITAGSRTKRIWEEVILCIVCPVILVVLQYVVQGHRYDIIESIGCNNPTFMSAPGLIIRYVIPIVLSVSSLVFAALAVRWFLIRRLQFRTILAASDSNLSISRYIRLIALAVTDSTVVLVAVVYSSVSALTDDSSPMKPYTSWSSVHSDFGQVSQFPEELFASSWVTVVLIIYAPILYSILFFTFFGFGEEAIVEYLAFGERVVLWMEKIGLKQKSFEPAFGTRPLNLGSKVVPAVTASHAEGVVRDDVSEKCFQGLESRSEFPPLSHGSVGVGGIAVKVERSVV</sequence>
<feature type="transmembrane region" description="Helical" evidence="10">
    <location>
        <begin position="110"/>
        <end position="131"/>
    </location>
</feature>
<comment type="similarity">
    <text evidence="2">Belongs to the G-protein coupled receptor 4 family.</text>
</comment>
<feature type="transmembrane region" description="Helical" evidence="10">
    <location>
        <begin position="35"/>
        <end position="54"/>
    </location>
</feature>
<evidence type="ECO:0008006" key="13">
    <source>
        <dbReference type="Google" id="ProtNLM"/>
    </source>
</evidence>
<dbReference type="GO" id="GO:0000750">
    <property type="term" value="P:pheromone-dependent signal transduction involved in conjugation with cellular fusion"/>
    <property type="evidence" value="ECO:0007669"/>
    <property type="project" value="TreeGrafter"/>
</dbReference>
<dbReference type="PRINTS" id="PR00899">
    <property type="entry name" value="GPCRSTE3"/>
</dbReference>
<evidence type="ECO:0000256" key="4">
    <source>
        <dbReference type="ARBA" id="ARBA00022692"/>
    </source>
</evidence>
<evidence type="ECO:0000256" key="5">
    <source>
        <dbReference type="ARBA" id="ARBA00022989"/>
    </source>
</evidence>
<keyword evidence="9" id="KW-0807">Transducer</keyword>
<dbReference type="RefSeq" id="XP_018990995.1">
    <property type="nucleotide sequence ID" value="XM_019141020.1"/>
</dbReference>
<dbReference type="Proteomes" id="UP000094065">
    <property type="component" value="Unassembled WGS sequence"/>
</dbReference>
<keyword evidence="6" id="KW-0297">G-protein coupled receptor</keyword>
<dbReference type="OrthoDB" id="2874149at2759"/>
<evidence type="ECO:0000256" key="3">
    <source>
        <dbReference type="ARBA" id="ARBA00022507"/>
    </source>
</evidence>
<dbReference type="GeneID" id="30157830"/>
<dbReference type="CDD" id="cd14966">
    <property type="entry name" value="7tmD_STE3"/>
    <property type="match status" value="1"/>
</dbReference>
<evidence type="ECO:0000256" key="2">
    <source>
        <dbReference type="ARBA" id="ARBA00011085"/>
    </source>
</evidence>
<evidence type="ECO:0000256" key="7">
    <source>
        <dbReference type="ARBA" id="ARBA00023136"/>
    </source>
</evidence>
<evidence type="ECO:0000256" key="10">
    <source>
        <dbReference type="SAM" id="Phobius"/>
    </source>
</evidence>
<dbReference type="PANTHER" id="PTHR28097">
    <property type="entry name" value="PHEROMONE A FACTOR RECEPTOR"/>
    <property type="match status" value="1"/>
</dbReference>
<feature type="transmembrane region" description="Helical" evidence="10">
    <location>
        <begin position="203"/>
        <end position="226"/>
    </location>
</feature>
<keyword evidence="5 10" id="KW-1133">Transmembrane helix</keyword>
<accession>A0A1E3HGU3</accession>
<dbReference type="EMBL" id="AWGJ01000010">
    <property type="protein sequence ID" value="ODN75345.1"/>
    <property type="molecule type" value="Genomic_DNA"/>
</dbReference>
<dbReference type="GO" id="GO:0005886">
    <property type="term" value="C:plasma membrane"/>
    <property type="evidence" value="ECO:0007669"/>
    <property type="project" value="TreeGrafter"/>
</dbReference>
<evidence type="ECO:0000313" key="11">
    <source>
        <dbReference type="EMBL" id="ODN75345.1"/>
    </source>
</evidence>
<dbReference type="PANTHER" id="PTHR28097:SF1">
    <property type="entry name" value="PHEROMONE A FACTOR RECEPTOR"/>
    <property type="match status" value="1"/>
</dbReference>
<keyword evidence="8" id="KW-0675">Receptor</keyword>
<dbReference type="AlphaFoldDB" id="A0A1E3HGU3"/>
<dbReference type="Pfam" id="PF02076">
    <property type="entry name" value="STE3"/>
    <property type="match status" value="1"/>
</dbReference>
<keyword evidence="4 10" id="KW-0812">Transmembrane</keyword>
<name>A0A1E3HGU3_9TREE</name>
<comment type="caution">
    <text evidence="11">The sequence shown here is derived from an EMBL/GenBank/DDBJ whole genome shotgun (WGS) entry which is preliminary data.</text>
</comment>
<keyword evidence="3" id="KW-0589">Pheromone response</keyword>
<reference evidence="11 12" key="1">
    <citation type="submission" date="2016-06" db="EMBL/GenBank/DDBJ databases">
        <title>Evolution of pathogenesis and genome organization in the Tremellales.</title>
        <authorList>
            <person name="Cuomo C."/>
            <person name="Litvintseva A."/>
            <person name="Heitman J."/>
            <person name="Chen Y."/>
            <person name="Sun S."/>
            <person name="Springer D."/>
            <person name="Dromer F."/>
            <person name="Young S."/>
            <person name="Zeng Q."/>
            <person name="Chapman S."/>
            <person name="Gujja S."/>
            <person name="Saif S."/>
            <person name="Birren B."/>
        </authorList>
    </citation>
    <scope>NUCLEOTIDE SEQUENCE [LARGE SCALE GENOMIC DNA]</scope>
    <source>
        <strain evidence="11 12">CBS 6039</strain>
    </source>
</reference>
<keyword evidence="7 10" id="KW-0472">Membrane</keyword>
<feature type="transmembrane region" description="Helical" evidence="10">
    <location>
        <begin position="156"/>
        <end position="182"/>
    </location>
</feature>